<dbReference type="Pfam" id="PF16976">
    <property type="entry name" value="RcpC"/>
    <property type="match status" value="1"/>
</dbReference>
<dbReference type="EMBL" id="LBNQ01000010">
    <property type="protein sequence ID" value="KKW68987.1"/>
    <property type="molecule type" value="Genomic_DNA"/>
</dbReference>
<dbReference type="SMART" id="SM00858">
    <property type="entry name" value="SAF"/>
    <property type="match status" value="1"/>
</dbReference>
<dbReference type="RefSeq" id="WP_046740697.1">
    <property type="nucleotide sequence ID" value="NZ_LBNQ01000010.1"/>
</dbReference>
<dbReference type="CDD" id="cd11614">
    <property type="entry name" value="SAF_CpaB_FlgA_like"/>
    <property type="match status" value="1"/>
</dbReference>
<dbReference type="PATRIC" id="fig|1610491.3.peg.455"/>
<protein>
    <submittedName>
        <fullName evidence="3">Pilus assembly protein CpaB</fullName>
    </submittedName>
</protein>
<reference evidence="3 4" key="1">
    <citation type="submission" date="2015-05" db="EMBL/GenBank/DDBJ databases">
        <title>Draft genome sequence of Lampropedia sp. CT6, isolated from the microbial mat of a hot water spring, located at Manikaran, India.</title>
        <authorList>
            <person name="Tripathi C."/>
            <person name="Rani P."/>
            <person name="Mahato N.K."/>
            <person name="Lal R."/>
        </authorList>
    </citation>
    <scope>NUCLEOTIDE SEQUENCE [LARGE SCALE GENOMIC DNA]</scope>
    <source>
        <strain evidence="3 4">CT6</strain>
    </source>
</reference>
<evidence type="ECO:0000313" key="3">
    <source>
        <dbReference type="EMBL" id="KKW68987.1"/>
    </source>
</evidence>
<accession>A0A0U1Q2K9</accession>
<dbReference type="InterPro" id="IPR017592">
    <property type="entry name" value="Pilus_assmbl_Flp-typ_CpaB"/>
</dbReference>
<comment type="caution">
    <text evidence="3">The sequence shown here is derived from an EMBL/GenBank/DDBJ whole genome shotgun (WGS) entry which is preliminary data.</text>
</comment>
<dbReference type="NCBIfam" id="TIGR03177">
    <property type="entry name" value="pilus_cpaB"/>
    <property type="match status" value="1"/>
</dbReference>
<dbReference type="AlphaFoldDB" id="A0A0U1Q2K9"/>
<evidence type="ECO:0000259" key="2">
    <source>
        <dbReference type="SMART" id="SM00858"/>
    </source>
</evidence>
<organism evidence="3 4">
    <name type="scientific">Lampropedia cohaerens</name>
    <dbReference type="NCBI Taxonomy" id="1610491"/>
    <lineage>
        <taxon>Bacteria</taxon>
        <taxon>Pseudomonadati</taxon>
        <taxon>Pseudomonadota</taxon>
        <taxon>Betaproteobacteria</taxon>
        <taxon>Burkholderiales</taxon>
        <taxon>Comamonadaceae</taxon>
        <taxon>Lampropedia</taxon>
    </lineage>
</organism>
<sequence>MTLTKILAGLLVVLAIGLGILAWMVGRQPQRPVAPPPTASTASAPAPAPPEPVQLHDVVVTAQPLPAGHRITAEDLKVAQMGAPVPGSFADADVLVGQTTALALPAQAPLFEQHLIRGLALQLEPGQRAVSIPVSEAMAAGHRVRPGDFVDVYFTLDGSSSQTPVDTQTRLLLARSRVLAYGGASVENPPLTDAQRREQQAQAQEASAGVTSSSRRSSAAAREDASARPENARTAVLAVPLEDVERLTLAEKYGQLTLALRHPDDEALPDPSLFAALPTALQPVATRLAKGQVLQGMDRAVAGLQFDALATGGDSKNRKRAAAPLLPPPPVPRPPPPQPRTYDVQVHVGSDVQTVRY</sequence>
<dbReference type="STRING" id="1610491.AAV94_02185"/>
<feature type="region of interest" description="Disordered" evidence="1">
    <location>
        <begin position="184"/>
        <end position="231"/>
    </location>
</feature>
<gene>
    <name evidence="3" type="ORF">AAV94_02185</name>
</gene>
<proteinExistence type="predicted"/>
<evidence type="ECO:0000313" key="4">
    <source>
        <dbReference type="Proteomes" id="UP000050580"/>
    </source>
</evidence>
<name>A0A0U1Q2K9_9BURK</name>
<dbReference type="Pfam" id="PF08666">
    <property type="entry name" value="SAF"/>
    <property type="match status" value="1"/>
</dbReference>
<feature type="compositionally biased region" description="Basic and acidic residues" evidence="1">
    <location>
        <begin position="221"/>
        <end position="231"/>
    </location>
</feature>
<dbReference type="InterPro" id="IPR013974">
    <property type="entry name" value="SAF"/>
</dbReference>
<evidence type="ECO:0000256" key="1">
    <source>
        <dbReference type="SAM" id="MobiDB-lite"/>
    </source>
</evidence>
<feature type="region of interest" description="Disordered" evidence="1">
    <location>
        <begin position="311"/>
        <end position="343"/>
    </location>
</feature>
<feature type="region of interest" description="Disordered" evidence="1">
    <location>
        <begin position="31"/>
        <end position="52"/>
    </location>
</feature>
<feature type="compositionally biased region" description="Pro residues" evidence="1">
    <location>
        <begin position="325"/>
        <end position="339"/>
    </location>
</feature>
<feature type="domain" description="SAF" evidence="2">
    <location>
        <begin position="56"/>
        <end position="116"/>
    </location>
</feature>
<dbReference type="Proteomes" id="UP000050580">
    <property type="component" value="Unassembled WGS sequence"/>
</dbReference>
<dbReference type="OrthoDB" id="8776995at2"/>
<dbReference type="InterPro" id="IPR031571">
    <property type="entry name" value="RcpC_dom"/>
</dbReference>
<feature type="compositionally biased region" description="Low complexity" evidence="1">
    <location>
        <begin position="200"/>
        <end position="220"/>
    </location>
</feature>
<keyword evidence="4" id="KW-1185">Reference proteome</keyword>